<keyword evidence="11 18" id="KW-0547">Nucleotide-binding</keyword>
<organism evidence="23">
    <name type="scientific">Oryza meridionalis</name>
    <dbReference type="NCBI Taxonomy" id="40149"/>
    <lineage>
        <taxon>Eukaryota</taxon>
        <taxon>Viridiplantae</taxon>
        <taxon>Streptophyta</taxon>
        <taxon>Embryophyta</taxon>
        <taxon>Tracheophyta</taxon>
        <taxon>Spermatophyta</taxon>
        <taxon>Magnoliopsida</taxon>
        <taxon>Liliopsida</taxon>
        <taxon>Poales</taxon>
        <taxon>Poaceae</taxon>
        <taxon>BOP clade</taxon>
        <taxon>Oryzoideae</taxon>
        <taxon>Oryzeae</taxon>
        <taxon>Oryzinae</taxon>
        <taxon>Oryza</taxon>
    </lineage>
</organism>
<comment type="subcellular location">
    <subcellularLocation>
        <location evidence="1">Cell membrane</location>
        <topology evidence="1">Single-pass type I membrane protein</topology>
    </subcellularLocation>
</comment>
<dbReference type="FunFam" id="1.10.510.10:FF:000240">
    <property type="entry name" value="Lectin-domain containing receptor kinase A4.3"/>
    <property type="match status" value="1"/>
</dbReference>
<feature type="binding site" evidence="18">
    <location>
        <position position="377"/>
    </location>
    <ligand>
        <name>ATP</name>
        <dbReference type="ChEBI" id="CHEBI:30616"/>
    </ligand>
</feature>
<dbReference type="PROSITE" id="PS00107">
    <property type="entry name" value="PROTEIN_KINASE_ATP"/>
    <property type="match status" value="1"/>
</dbReference>
<evidence type="ECO:0000256" key="18">
    <source>
        <dbReference type="PROSITE-ProRule" id="PRU10141"/>
    </source>
</evidence>
<feature type="chain" id="PRO_5002356665" description="non-specific serine/threonine protein kinase" evidence="21">
    <location>
        <begin position="26"/>
        <end position="951"/>
    </location>
</feature>
<dbReference type="EnsemblPlants" id="OMERI04G01610.1">
    <property type="protein sequence ID" value="OMERI04G01610.1"/>
    <property type="gene ID" value="OMERI04G01610"/>
</dbReference>
<accession>A0A0E0DAF5</accession>
<dbReference type="InterPro" id="IPR001220">
    <property type="entry name" value="Legume_lectin_dom"/>
</dbReference>
<evidence type="ECO:0000256" key="6">
    <source>
        <dbReference type="ARBA" id="ARBA00022527"/>
    </source>
</evidence>
<evidence type="ECO:0000256" key="20">
    <source>
        <dbReference type="SAM" id="Phobius"/>
    </source>
</evidence>
<keyword evidence="5" id="KW-1003">Cell membrane</keyword>
<keyword evidence="16" id="KW-0675">Receptor</keyword>
<dbReference type="PROSITE" id="PS50011">
    <property type="entry name" value="PROTEIN_KINASE_DOM"/>
    <property type="match status" value="2"/>
</dbReference>
<evidence type="ECO:0000256" key="10">
    <source>
        <dbReference type="ARBA" id="ARBA00022734"/>
    </source>
</evidence>
<dbReference type="SUPFAM" id="SSF56112">
    <property type="entry name" value="Protein kinase-like (PK-like)"/>
    <property type="match status" value="2"/>
</dbReference>
<feature type="region of interest" description="Disordered" evidence="19">
    <location>
        <begin position="905"/>
        <end position="951"/>
    </location>
</feature>
<dbReference type="Pfam" id="PF00139">
    <property type="entry name" value="Lectin_legB"/>
    <property type="match status" value="1"/>
</dbReference>
<evidence type="ECO:0000256" key="11">
    <source>
        <dbReference type="ARBA" id="ARBA00022741"/>
    </source>
</evidence>
<keyword evidence="8 20" id="KW-0812">Transmembrane</keyword>
<dbReference type="Proteomes" id="UP000008021">
    <property type="component" value="Chromosome 4"/>
</dbReference>
<feature type="signal peptide" evidence="21">
    <location>
        <begin position="1"/>
        <end position="25"/>
    </location>
</feature>
<feature type="domain" description="Protein kinase" evidence="22">
    <location>
        <begin position="676"/>
        <end position="910"/>
    </location>
</feature>
<dbReference type="InterPro" id="IPR050528">
    <property type="entry name" value="L-type_Lectin-RKs"/>
</dbReference>
<keyword evidence="13 18" id="KW-0067">ATP-binding</keyword>
<dbReference type="Pfam" id="PF00069">
    <property type="entry name" value="Pkinase"/>
    <property type="match status" value="1"/>
</dbReference>
<feature type="compositionally biased region" description="Basic and acidic residues" evidence="19">
    <location>
        <begin position="925"/>
        <end position="944"/>
    </location>
</feature>
<dbReference type="AlphaFoldDB" id="A0A0E0DAF5"/>
<comment type="similarity">
    <text evidence="2">In the N-terminal section; belongs to the leguminous lectin family.</text>
</comment>
<evidence type="ECO:0000256" key="9">
    <source>
        <dbReference type="ARBA" id="ARBA00022729"/>
    </source>
</evidence>
<dbReference type="Pfam" id="PF07714">
    <property type="entry name" value="PK_Tyr_Ser-Thr"/>
    <property type="match status" value="1"/>
</dbReference>
<evidence type="ECO:0000256" key="15">
    <source>
        <dbReference type="ARBA" id="ARBA00023136"/>
    </source>
</evidence>
<evidence type="ECO:0000256" key="12">
    <source>
        <dbReference type="ARBA" id="ARBA00022777"/>
    </source>
</evidence>
<dbReference type="STRING" id="40149.A0A0E0DAF5"/>
<keyword evidence="17" id="KW-0325">Glycoprotein</keyword>
<dbReference type="EC" id="2.7.11.1" evidence="4"/>
<dbReference type="InterPro" id="IPR008271">
    <property type="entry name" value="Ser/Thr_kinase_AS"/>
</dbReference>
<dbReference type="GO" id="GO:0002229">
    <property type="term" value="P:defense response to oomycetes"/>
    <property type="evidence" value="ECO:0007669"/>
    <property type="project" value="UniProtKB-ARBA"/>
</dbReference>
<evidence type="ECO:0000256" key="21">
    <source>
        <dbReference type="SAM" id="SignalP"/>
    </source>
</evidence>
<keyword evidence="6" id="KW-0723">Serine/threonine-protein kinase</keyword>
<evidence type="ECO:0000256" key="8">
    <source>
        <dbReference type="ARBA" id="ARBA00022692"/>
    </source>
</evidence>
<dbReference type="GO" id="GO:0030246">
    <property type="term" value="F:carbohydrate binding"/>
    <property type="evidence" value="ECO:0007669"/>
    <property type="project" value="UniProtKB-KW"/>
</dbReference>
<dbReference type="PROSITE" id="PS00307">
    <property type="entry name" value="LECTIN_LEGUME_BETA"/>
    <property type="match status" value="1"/>
</dbReference>
<evidence type="ECO:0000313" key="23">
    <source>
        <dbReference type="EnsemblPlants" id="OMERI04G01610.1"/>
    </source>
</evidence>
<feature type="region of interest" description="Disordered" evidence="19">
    <location>
        <begin position="624"/>
        <end position="654"/>
    </location>
</feature>
<dbReference type="eggNOG" id="ENOG502QTX3">
    <property type="taxonomic scope" value="Eukaryota"/>
</dbReference>
<evidence type="ECO:0000259" key="22">
    <source>
        <dbReference type="PROSITE" id="PS50011"/>
    </source>
</evidence>
<dbReference type="FunFam" id="3.30.200.20:FF:000750">
    <property type="entry name" value="Protein kinase"/>
    <property type="match status" value="1"/>
</dbReference>
<dbReference type="Gene3D" id="2.60.120.200">
    <property type="match status" value="1"/>
</dbReference>
<evidence type="ECO:0000256" key="4">
    <source>
        <dbReference type="ARBA" id="ARBA00012513"/>
    </source>
</evidence>
<dbReference type="InterPro" id="IPR017441">
    <property type="entry name" value="Protein_kinase_ATP_BS"/>
</dbReference>
<dbReference type="PANTHER" id="PTHR27007">
    <property type="match status" value="1"/>
</dbReference>
<protein>
    <recommendedName>
        <fullName evidence="4">non-specific serine/threonine protein kinase</fullName>
        <ecNumber evidence="4">2.7.11.1</ecNumber>
    </recommendedName>
</protein>
<comment type="similarity">
    <text evidence="3">In the C-terminal section; belongs to the protein kinase superfamily. Ser/Thr protein kinase family.</text>
</comment>
<keyword evidence="15 20" id="KW-0472">Membrane</keyword>
<dbReference type="GO" id="GO:0005524">
    <property type="term" value="F:ATP binding"/>
    <property type="evidence" value="ECO:0007669"/>
    <property type="project" value="UniProtKB-UniRule"/>
</dbReference>
<sequence length="951" mass="107683">MACLQLQVLLLLACLLLDAPHLSSAAATVPTPPFSFNFDFSNMSTYHSDDLRFEGNATVHGSFVDLTCNAYGLDISQCTAGRMSYSHPVPFYDETTKEVASFSTEFTFKIIVPKFNNDKAKGDGMAFFLARYPSRMPPRSGGGNLGLITNDNYSSIGPDQFVSVEFDTYNNTWEQPKQTGDHMGIYINTVTYSTNTTNVSSFSPNESMMTASITFDSKTSMLVASLQYTGNYSNYAPVNVSAKLPDPTTLLPSEVAVGFSAATGAAFELHQIHSWSFNSTIAAPVQKDHKKAIAVGVSIGGGLILVLLVWSILSWWKWRKTNREFDKGTRGACRFKYHHLVAATNHFSMDNRIGAGAFGEVHKGFLTQLGREVAVKKILRESRAGNKDFFDEVQTISRAKQKNLVELLGWGMKGSSIIDFVMCWRRQKNTDLFLVYEFVDNGNLHMHLYEKEALLSWRIRYKIVKGIISALVYLHHDRDPYILHRDIKPSNILLDKHFNARLADFGLSRTADNGTIQSSMVVGTANYLDPECMKTGKFNRSSDVYSFGLVLLEIACKKDENSYAQVWERYIDKTLMQVADDRLQGMFDKRQMERVIVLGLWCCQPNIEMRPTMEEAMDFLETDGPLPKLAKPKTSSSHRKKKGAAGKSSSRDIDKRTGGVRQFKYNALAAATNQFSSENRLIGAGPFGEGYKGFFKEMGRHFAIRRFRRRADQKEAARRTSMTREKAHTIFLVYEFVDNSNLRVHLHEKEAVLPWTTRYKIVKDICAALVYLHHERRPFVLHRNIKPNNILLDKEFNAKLADFGLCGTADKVGKARYMDSECRKTGKLKRSSDVYSFEIVLLEIACKKDENSYAKVWSRYLEKSLMQVVGDRLRGESDERQMDWCCQPNIDMRPTMHQAMDFLKSDGPFPELAEPETSSKHGKLPGRETMHKGCLDNSRDDTRQRFPSKIT</sequence>
<keyword evidence="14 20" id="KW-1133">Transmembrane helix</keyword>
<dbReference type="FunFam" id="2.60.120.200:FF:000238">
    <property type="entry name" value="Os04g0141400 protein"/>
    <property type="match status" value="1"/>
</dbReference>
<evidence type="ECO:0000256" key="7">
    <source>
        <dbReference type="ARBA" id="ARBA00022679"/>
    </source>
</evidence>
<evidence type="ECO:0000256" key="14">
    <source>
        <dbReference type="ARBA" id="ARBA00022989"/>
    </source>
</evidence>
<dbReference type="GO" id="GO:0005886">
    <property type="term" value="C:plasma membrane"/>
    <property type="evidence" value="ECO:0007669"/>
    <property type="project" value="UniProtKB-SubCell"/>
</dbReference>
<keyword evidence="10" id="KW-0430">Lectin</keyword>
<dbReference type="GO" id="GO:0004674">
    <property type="term" value="F:protein serine/threonine kinase activity"/>
    <property type="evidence" value="ECO:0007669"/>
    <property type="project" value="UniProtKB-KW"/>
</dbReference>
<evidence type="ECO:0000256" key="17">
    <source>
        <dbReference type="ARBA" id="ARBA00023180"/>
    </source>
</evidence>
<evidence type="ECO:0000313" key="24">
    <source>
        <dbReference type="Proteomes" id="UP000008021"/>
    </source>
</evidence>
<keyword evidence="12" id="KW-0418">Kinase</keyword>
<reference evidence="23" key="2">
    <citation type="submission" date="2018-05" db="EMBL/GenBank/DDBJ databases">
        <title>OmerRS3 (Oryza meridionalis Reference Sequence Version 3).</title>
        <authorList>
            <person name="Zhang J."/>
            <person name="Kudrna D."/>
            <person name="Lee S."/>
            <person name="Talag J."/>
            <person name="Welchert J."/>
            <person name="Wing R.A."/>
        </authorList>
    </citation>
    <scope>NUCLEOTIDE SEQUENCE [LARGE SCALE GENOMIC DNA]</scope>
    <source>
        <strain evidence="23">cv. OR44</strain>
    </source>
</reference>
<keyword evidence="9 21" id="KW-0732">Signal</keyword>
<evidence type="ECO:0000256" key="5">
    <source>
        <dbReference type="ARBA" id="ARBA00022475"/>
    </source>
</evidence>
<dbReference type="InterPro" id="IPR000719">
    <property type="entry name" value="Prot_kinase_dom"/>
</dbReference>
<dbReference type="InterPro" id="IPR013320">
    <property type="entry name" value="ConA-like_dom_sf"/>
</dbReference>
<name>A0A0E0DAF5_9ORYZ</name>
<evidence type="ECO:0000256" key="19">
    <source>
        <dbReference type="SAM" id="MobiDB-lite"/>
    </source>
</evidence>
<dbReference type="FunFam" id="1.10.510.10:FF:000871">
    <property type="entry name" value="Protein kinase"/>
    <property type="match status" value="1"/>
</dbReference>
<evidence type="ECO:0000256" key="2">
    <source>
        <dbReference type="ARBA" id="ARBA00008536"/>
    </source>
</evidence>
<dbReference type="CDD" id="cd06899">
    <property type="entry name" value="lectin_legume_LecRK_Arcelin_ConA"/>
    <property type="match status" value="1"/>
</dbReference>
<dbReference type="InterPro" id="IPR001245">
    <property type="entry name" value="Ser-Thr/Tyr_kinase_cat_dom"/>
</dbReference>
<evidence type="ECO:0000256" key="16">
    <source>
        <dbReference type="ARBA" id="ARBA00023170"/>
    </source>
</evidence>
<feature type="domain" description="Protein kinase" evidence="22">
    <location>
        <begin position="347"/>
        <end position="620"/>
    </location>
</feature>
<keyword evidence="24" id="KW-1185">Reference proteome</keyword>
<evidence type="ECO:0000256" key="13">
    <source>
        <dbReference type="ARBA" id="ARBA00022840"/>
    </source>
</evidence>
<evidence type="ECO:0000256" key="3">
    <source>
        <dbReference type="ARBA" id="ARBA00010217"/>
    </source>
</evidence>
<dbReference type="PROSITE" id="PS00108">
    <property type="entry name" value="PROTEIN_KINASE_ST"/>
    <property type="match status" value="1"/>
</dbReference>
<reference evidence="23" key="1">
    <citation type="submission" date="2015-04" db="UniProtKB">
        <authorList>
            <consortium name="EnsemblPlants"/>
        </authorList>
    </citation>
    <scope>IDENTIFICATION</scope>
</reference>
<evidence type="ECO:0000256" key="1">
    <source>
        <dbReference type="ARBA" id="ARBA00004251"/>
    </source>
</evidence>
<dbReference type="InterPro" id="IPR019825">
    <property type="entry name" value="Lectin_legB_Mn/Ca_BS"/>
</dbReference>
<proteinExistence type="inferred from homology"/>
<dbReference type="Gramene" id="OMERI04G01610.1">
    <property type="protein sequence ID" value="OMERI04G01610.1"/>
    <property type="gene ID" value="OMERI04G01610"/>
</dbReference>
<dbReference type="SUPFAM" id="SSF49899">
    <property type="entry name" value="Concanavalin A-like lectins/glucanases"/>
    <property type="match status" value="1"/>
</dbReference>
<dbReference type="Gene3D" id="3.30.200.20">
    <property type="entry name" value="Phosphorylase Kinase, domain 1"/>
    <property type="match status" value="2"/>
</dbReference>
<dbReference type="SMART" id="SM00220">
    <property type="entry name" value="S_TKc"/>
    <property type="match status" value="1"/>
</dbReference>
<dbReference type="Gene3D" id="1.10.510.10">
    <property type="entry name" value="Transferase(Phosphotransferase) domain 1"/>
    <property type="match status" value="2"/>
</dbReference>
<dbReference type="InterPro" id="IPR011009">
    <property type="entry name" value="Kinase-like_dom_sf"/>
</dbReference>
<dbReference type="HOGENOM" id="CLU_004353_1_0_1"/>
<keyword evidence="7" id="KW-0808">Transferase</keyword>
<feature type="transmembrane region" description="Helical" evidence="20">
    <location>
        <begin position="292"/>
        <end position="313"/>
    </location>
</feature>